<dbReference type="InterPro" id="IPR006426">
    <property type="entry name" value="Asn_synth_AEB"/>
</dbReference>
<evidence type="ECO:0000256" key="1">
    <source>
        <dbReference type="ARBA" id="ARBA00005187"/>
    </source>
</evidence>
<evidence type="ECO:0000256" key="5">
    <source>
        <dbReference type="PIRSR" id="PIRSR001589-3"/>
    </source>
</evidence>
<dbReference type="Proteomes" id="UP000256899">
    <property type="component" value="Unassembled WGS sequence"/>
</dbReference>
<comment type="pathway">
    <text evidence="1">Amino-acid biosynthesis; L-asparagine biosynthesis; L-asparagine from L-aspartate (L-Gln route): step 1/1.</text>
</comment>
<dbReference type="Pfam" id="PF00733">
    <property type="entry name" value="Asn_synthase"/>
    <property type="match status" value="1"/>
</dbReference>
<dbReference type="AlphaFoldDB" id="A0A3E0U2Z1"/>
<dbReference type="PIRSF" id="PIRSF001589">
    <property type="entry name" value="Asn_synthetase_glu-h"/>
    <property type="match status" value="1"/>
</dbReference>
<dbReference type="PANTHER" id="PTHR43284:SF1">
    <property type="entry name" value="ASPARAGINE SYNTHETASE"/>
    <property type="match status" value="1"/>
</dbReference>
<evidence type="ECO:0000256" key="2">
    <source>
        <dbReference type="ARBA" id="ARBA00005752"/>
    </source>
</evidence>
<protein>
    <recommendedName>
        <fullName evidence="3">asparagine synthase (glutamine-hydrolyzing)</fullName>
        <ecNumber evidence="3">6.3.5.4</ecNumber>
    </recommendedName>
</protein>
<feature type="site" description="Important for beta-aspartyl-AMP intermediate formation" evidence="5">
    <location>
        <position position="316"/>
    </location>
</feature>
<dbReference type="GO" id="GO:0005829">
    <property type="term" value="C:cytosol"/>
    <property type="evidence" value="ECO:0007669"/>
    <property type="project" value="TreeGrafter"/>
</dbReference>
<dbReference type="InterPro" id="IPR014729">
    <property type="entry name" value="Rossmann-like_a/b/a_fold"/>
</dbReference>
<dbReference type="EC" id="6.3.5.4" evidence="3"/>
<keyword evidence="8" id="KW-1185">Reference proteome</keyword>
<dbReference type="InterPro" id="IPR001962">
    <property type="entry name" value="Asn_synthase"/>
</dbReference>
<feature type="domain" description="Asparagine synthetase" evidence="6">
    <location>
        <begin position="199"/>
        <end position="574"/>
    </location>
</feature>
<evidence type="ECO:0000256" key="3">
    <source>
        <dbReference type="ARBA" id="ARBA00012737"/>
    </source>
</evidence>
<dbReference type="Gene3D" id="3.60.20.10">
    <property type="entry name" value="Glutamine Phosphoribosylpyrophosphate, subunit 1, domain 1"/>
    <property type="match status" value="1"/>
</dbReference>
<dbReference type="SUPFAM" id="SSF52402">
    <property type="entry name" value="Adenine nucleotide alpha hydrolases-like"/>
    <property type="match status" value="1"/>
</dbReference>
<reference evidence="8" key="1">
    <citation type="submission" date="2018-08" db="EMBL/GenBank/DDBJ databases">
        <title>Thalassotalea euphylliae genome.</title>
        <authorList>
            <person name="Summers S."/>
            <person name="Rice S.A."/>
            <person name="Freckelton M.L."/>
            <person name="Nedved B.T."/>
            <person name="Hadfield M.G."/>
        </authorList>
    </citation>
    <scope>NUCLEOTIDE SEQUENCE [LARGE SCALE GENOMIC DNA]</scope>
    <source>
        <strain evidence="8">H3</strain>
    </source>
</reference>
<dbReference type="InterPro" id="IPR051786">
    <property type="entry name" value="ASN_synthetase/amidase"/>
</dbReference>
<comment type="caution">
    <text evidence="7">The sequence shown here is derived from an EMBL/GenBank/DDBJ whole genome shotgun (WGS) entry which is preliminary data.</text>
</comment>
<comment type="similarity">
    <text evidence="2">Belongs to the asparagine synthetase family.</text>
</comment>
<dbReference type="EMBL" id="QUOT01000001">
    <property type="protein sequence ID" value="REL31129.1"/>
    <property type="molecule type" value="Genomic_DNA"/>
</dbReference>
<name>A0A3E0U2Z1_9GAMM</name>
<dbReference type="SUPFAM" id="SSF56235">
    <property type="entry name" value="N-terminal nucleophile aminohydrolases (Ntn hydrolases)"/>
    <property type="match status" value="1"/>
</dbReference>
<evidence type="ECO:0000313" key="8">
    <source>
        <dbReference type="Proteomes" id="UP000256899"/>
    </source>
</evidence>
<accession>A0A3E0U2Z1</accession>
<dbReference type="PANTHER" id="PTHR43284">
    <property type="entry name" value="ASPARAGINE SYNTHETASE (GLUTAMINE-HYDROLYZING)"/>
    <property type="match status" value="1"/>
</dbReference>
<dbReference type="CDD" id="cd01991">
    <property type="entry name" value="Asn_synthase_B_C"/>
    <property type="match status" value="1"/>
</dbReference>
<dbReference type="Gene3D" id="3.40.50.620">
    <property type="entry name" value="HUPs"/>
    <property type="match status" value="2"/>
</dbReference>
<organism evidence="7 8">
    <name type="scientific">Thalassotalea euphylliae</name>
    <dbReference type="NCBI Taxonomy" id="1655234"/>
    <lineage>
        <taxon>Bacteria</taxon>
        <taxon>Pseudomonadati</taxon>
        <taxon>Pseudomonadota</taxon>
        <taxon>Gammaproteobacteria</taxon>
        <taxon>Alteromonadales</taxon>
        <taxon>Colwelliaceae</taxon>
        <taxon>Thalassotalea</taxon>
    </lineage>
</organism>
<evidence type="ECO:0000313" key="7">
    <source>
        <dbReference type="EMBL" id="REL31129.1"/>
    </source>
</evidence>
<dbReference type="GO" id="GO:0006529">
    <property type="term" value="P:asparagine biosynthetic process"/>
    <property type="evidence" value="ECO:0007669"/>
    <property type="project" value="InterPro"/>
</dbReference>
<sequence length="579" mass="65239">MYSPEKKIVSSVKRFPINKHKKLWLIFDEITREYHCPEYTAVIIGSDTASARLKEIGEHFLTNQKKFQHSYLEIAGKFLLFIIDHIEQTLTVVNDRLGLFQGYYYVEDQRVIVSSSLKAVKSSAQSDFAINQQAIFNYMYFHCIPSPTTIYQDVFKLEPGKSITIDSNQNKSEKVLYAPYFTEVADDSSALERECLNVIEGAVADNLSKNCGAFLSGGLDSSTVSGMLAKHHTPARTFSIGFEAEGYDETPYAKITANHFNTQHEVLYLEPEQAAEAFVTVAQYFDEPFGNSSSMATYFCAKFAKEHGVDTLLAGDGGDELFAGNERYAKQKQFELYYRLPSPIRALMNATLNNSVMSGIPGVSKASSYVRQAEVRLPTRLQSYNFINIVGLEEMFTPAFLSKVDVNQPIEQLGQRYKESSGEHPVDNMLYLDWKFTLADNDLVKVNKMCELAGVDVKFPLLDKALIDFSCKVPAEVKLPGYQLRDFYKKACRGFLADETLDKPKHGFGLPFGVWLKENATLKNIALDALQQFKARNIVSESLINKALDAHDSVHAGYYGELIWIMVVLELWLQGNESN</sequence>
<evidence type="ECO:0000256" key="4">
    <source>
        <dbReference type="ARBA" id="ARBA00048741"/>
    </source>
</evidence>
<dbReference type="InterPro" id="IPR029055">
    <property type="entry name" value="Ntn_hydrolases_N"/>
</dbReference>
<gene>
    <name evidence="7" type="ORF">DXX94_10635</name>
</gene>
<proteinExistence type="inferred from homology"/>
<comment type="catalytic activity">
    <reaction evidence="4">
        <text>L-aspartate + L-glutamine + ATP + H2O = L-asparagine + L-glutamate + AMP + diphosphate + H(+)</text>
        <dbReference type="Rhea" id="RHEA:12228"/>
        <dbReference type="ChEBI" id="CHEBI:15377"/>
        <dbReference type="ChEBI" id="CHEBI:15378"/>
        <dbReference type="ChEBI" id="CHEBI:29985"/>
        <dbReference type="ChEBI" id="CHEBI:29991"/>
        <dbReference type="ChEBI" id="CHEBI:30616"/>
        <dbReference type="ChEBI" id="CHEBI:33019"/>
        <dbReference type="ChEBI" id="CHEBI:58048"/>
        <dbReference type="ChEBI" id="CHEBI:58359"/>
        <dbReference type="ChEBI" id="CHEBI:456215"/>
        <dbReference type="EC" id="6.3.5.4"/>
    </reaction>
</comment>
<dbReference type="GO" id="GO:0004066">
    <property type="term" value="F:asparagine synthase (glutamine-hydrolyzing) activity"/>
    <property type="evidence" value="ECO:0007669"/>
    <property type="project" value="UniProtKB-EC"/>
</dbReference>
<evidence type="ECO:0000259" key="6">
    <source>
        <dbReference type="Pfam" id="PF00733"/>
    </source>
</evidence>